<organism evidence="4 5">
    <name type="scientific">Sphingomonas rustica</name>
    <dbReference type="NCBI Taxonomy" id="3103142"/>
    <lineage>
        <taxon>Bacteria</taxon>
        <taxon>Pseudomonadati</taxon>
        <taxon>Pseudomonadota</taxon>
        <taxon>Alphaproteobacteria</taxon>
        <taxon>Sphingomonadales</taxon>
        <taxon>Sphingomonadaceae</taxon>
        <taxon>Sphingomonas</taxon>
    </lineage>
</organism>
<dbReference type="PANTHER" id="PTHR12526:SF629">
    <property type="entry name" value="TEICHURONIC ACID BIOSYNTHESIS GLYCOSYLTRANSFERASE TUAH-RELATED"/>
    <property type="match status" value="1"/>
</dbReference>
<dbReference type="EMBL" id="JBDIZK010000005">
    <property type="protein sequence ID" value="MEN3747608.1"/>
    <property type="molecule type" value="Genomic_DNA"/>
</dbReference>
<dbReference type="InterPro" id="IPR001296">
    <property type="entry name" value="Glyco_trans_1"/>
</dbReference>
<dbReference type="EC" id="2.4.-.-" evidence="4"/>
<proteinExistence type="predicted"/>
<reference evidence="4 5" key="1">
    <citation type="submission" date="2024-05" db="EMBL/GenBank/DDBJ databases">
        <title>Sphingomonas sp. HF-S3 16S ribosomal RNA gene Genome sequencing and assembly.</title>
        <authorList>
            <person name="Lee H."/>
        </authorList>
    </citation>
    <scope>NUCLEOTIDE SEQUENCE [LARGE SCALE GENOMIC DNA]</scope>
    <source>
        <strain evidence="4 5">HF-S3</strain>
    </source>
</reference>
<dbReference type="Pfam" id="PF00534">
    <property type="entry name" value="Glycos_transf_1"/>
    <property type="match status" value="1"/>
</dbReference>
<evidence type="ECO:0000256" key="2">
    <source>
        <dbReference type="ARBA" id="ARBA00022679"/>
    </source>
</evidence>
<dbReference type="Proteomes" id="UP001427805">
    <property type="component" value="Unassembled WGS sequence"/>
</dbReference>
<sequence length="404" mass="44377">MTRRLVMFTDCYPYSNADEWKRFELEIFAERFDEIHVASRLALTDMPDPLVPGKVNILPPVFAKGGQTRASDLAALALLARRPGLFDSGLSRGRLGYLRSSLRDVGAVLASDTWRRHVAPLLSGSHLYFFWGRGYADILPFLSRDQQLASLVRMHRYDLYPETNGGYMPFHASIVRAAGKLAPISEDGVSDLSRRFPDQARKIECLRLGTNPATMGPRRKDGVLKLVSCAHAKPVKRLHLIAEALAHATVPVHWTHIGDGPELARLRNVAKTLPDRVTVDLPGAMLPRDVPARYQTEPYDLFLNVSESEGVPVSIMEAMAAGIPALATDVGGTRELVARDTGILVAADTSPTELWQRLARFAAQDDALTEAMRTASAALVAARYDIRANARRVADAILQLPVAA</sequence>
<gene>
    <name evidence="4" type="ORF">TPR58_10545</name>
</gene>
<protein>
    <submittedName>
        <fullName evidence="4">Glycosyltransferase</fullName>
        <ecNumber evidence="4">2.4.-.-</ecNumber>
    </submittedName>
</protein>
<dbReference type="RefSeq" id="WP_346246604.1">
    <property type="nucleotide sequence ID" value="NZ_JBDIZK010000005.1"/>
</dbReference>
<evidence type="ECO:0000313" key="5">
    <source>
        <dbReference type="Proteomes" id="UP001427805"/>
    </source>
</evidence>
<dbReference type="PANTHER" id="PTHR12526">
    <property type="entry name" value="GLYCOSYLTRANSFERASE"/>
    <property type="match status" value="1"/>
</dbReference>
<feature type="domain" description="Glycosyl transferase family 1" evidence="3">
    <location>
        <begin position="222"/>
        <end position="367"/>
    </location>
</feature>
<evidence type="ECO:0000259" key="3">
    <source>
        <dbReference type="Pfam" id="PF00534"/>
    </source>
</evidence>
<keyword evidence="2 4" id="KW-0808">Transferase</keyword>
<evidence type="ECO:0000256" key="1">
    <source>
        <dbReference type="ARBA" id="ARBA00022676"/>
    </source>
</evidence>
<accession>A0ABV0B7T0</accession>
<dbReference type="SUPFAM" id="SSF53756">
    <property type="entry name" value="UDP-Glycosyltransferase/glycogen phosphorylase"/>
    <property type="match status" value="1"/>
</dbReference>
<keyword evidence="5" id="KW-1185">Reference proteome</keyword>
<comment type="caution">
    <text evidence="4">The sequence shown here is derived from an EMBL/GenBank/DDBJ whole genome shotgun (WGS) entry which is preliminary data.</text>
</comment>
<evidence type="ECO:0000313" key="4">
    <source>
        <dbReference type="EMBL" id="MEN3747608.1"/>
    </source>
</evidence>
<dbReference type="Gene3D" id="3.40.50.2000">
    <property type="entry name" value="Glycogen Phosphorylase B"/>
    <property type="match status" value="2"/>
</dbReference>
<keyword evidence="1 4" id="KW-0328">Glycosyltransferase</keyword>
<name>A0ABV0B7T0_9SPHN</name>
<dbReference type="GO" id="GO:0016757">
    <property type="term" value="F:glycosyltransferase activity"/>
    <property type="evidence" value="ECO:0007669"/>
    <property type="project" value="UniProtKB-KW"/>
</dbReference>